<dbReference type="Proteomes" id="UP000039865">
    <property type="component" value="Unassembled WGS sequence"/>
</dbReference>
<evidence type="ECO:0000259" key="1">
    <source>
        <dbReference type="Pfam" id="PF01145"/>
    </source>
</evidence>
<gene>
    <name evidence="2" type="primary">Contig11362.g12143</name>
    <name evidence="2" type="ORF">STYLEM_13109</name>
</gene>
<name>A0A078AS57_STYLE</name>
<keyword evidence="3" id="KW-1185">Reference proteome</keyword>
<evidence type="ECO:0000313" key="2">
    <source>
        <dbReference type="EMBL" id="CDW84052.1"/>
    </source>
</evidence>
<proteinExistence type="predicted"/>
<dbReference type="EMBL" id="CCKQ01012434">
    <property type="protein sequence ID" value="CDW84052.1"/>
    <property type="molecule type" value="Genomic_DNA"/>
</dbReference>
<reference evidence="2 3" key="1">
    <citation type="submission" date="2014-06" db="EMBL/GenBank/DDBJ databases">
        <authorList>
            <person name="Swart Estienne"/>
        </authorList>
    </citation>
    <scope>NUCLEOTIDE SEQUENCE [LARGE SCALE GENOMIC DNA]</scope>
    <source>
        <strain evidence="2 3">130c</strain>
    </source>
</reference>
<dbReference type="SUPFAM" id="SSF117892">
    <property type="entry name" value="Band 7/SPFH domain"/>
    <property type="match status" value="1"/>
</dbReference>
<dbReference type="OMA" id="ACCILTI"/>
<dbReference type="InterPro" id="IPR036013">
    <property type="entry name" value="Band_7/SPFH_dom_sf"/>
</dbReference>
<dbReference type="AlphaFoldDB" id="A0A078AS57"/>
<organism evidence="2 3">
    <name type="scientific">Stylonychia lemnae</name>
    <name type="common">Ciliate</name>
    <dbReference type="NCBI Taxonomy" id="5949"/>
    <lineage>
        <taxon>Eukaryota</taxon>
        <taxon>Sar</taxon>
        <taxon>Alveolata</taxon>
        <taxon>Ciliophora</taxon>
        <taxon>Intramacronucleata</taxon>
        <taxon>Spirotrichea</taxon>
        <taxon>Stichotrichia</taxon>
        <taxon>Sporadotrichida</taxon>
        <taxon>Oxytrichidae</taxon>
        <taxon>Stylonychinae</taxon>
        <taxon>Stylonychia</taxon>
    </lineage>
</organism>
<dbReference type="InParanoid" id="A0A078AS57"/>
<accession>A0A078AS57</accession>
<dbReference type="InterPro" id="IPR001107">
    <property type="entry name" value="Band_7"/>
</dbReference>
<sequence>MKKGCALALSLIFAIIVLIISAVLLGVSFGDVSLRTSAIKIQSISKQIEAGIVYQPGKYYINPQYKFIDYSTQWTWITFGAGGDSAAINSKTSNPSNVYLEVAILYRIREEYLHEIYKKWPTKSNQRDYVLFAKDAIQKVPEDYSNNDFFTQREKIEQVMGSKVNQVFRSNYAEVIAFLITDVQLDNTFEASIENQQSSKRAAETAIQQQVIDVLQGQISVIQSQYASKVAQISADTSKQIKIINEVANSNSQSRIIEAEVSLIISQKSQRIGYSAIKSQNSFSPAQILQYKYYRKVFVTPSGGVSVGT</sequence>
<protein>
    <recommendedName>
        <fullName evidence="1">Band 7 domain-containing protein</fullName>
    </recommendedName>
</protein>
<feature type="domain" description="Band 7" evidence="1">
    <location>
        <begin position="46"/>
        <end position="210"/>
    </location>
</feature>
<evidence type="ECO:0000313" key="3">
    <source>
        <dbReference type="Proteomes" id="UP000039865"/>
    </source>
</evidence>
<dbReference type="Pfam" id="PF01145">
    <property type="entry name" value="Band_7"/>
    <property type="match status" value="1"/>
</dbReference>
<dbReference type="OrthoDB" id="190994at2759"/>